<dbReference type="InterPro" id="IPR036236">
    <property type="entry name" value="Znf_C2H2_sf"/>
</dbReference>
<dbReference type="RefSeq" id="XP_014497495.2">
    <property type="nucleotide sequence ID" value="XM_014642009.2"/>
</dbReference>
<accession>A0A1S3TUS0</accession>
<evidence type="ECO:0000256" key="3">
    <source>
        <dbReference type="ARBA" id="ARBA00022771"/>
    </source>
</evidence>
<dbReference type="InterPro" id="IPR052426">
    <property type="entry name" value="Plant_dev_regulator"/>
</dbReference>
<dbReference type="GO" id="GO:0005634">
    <property type="term" value="C:nucleus"/>
    <property type="evidence" value="ECO:0007669"/>
    <property type="project" value="UniProtKB-SubCell"/>
</dbReference>
<evidence type="ECO:0000313" key="11">
    <source>
        <dbReference type="RefSeq" id="XP_014497495.2"/>
    </source>
</evidence>
<evidence type="ECO:0000256" key="5">
    <source>
        <dbReference type="ARBA" id="ARBA00023015"/>
    </source>
</evidence>
<dbReference type="PROSITE" id="PS00028">
    <property type="entry name" value="ZINC_FINGER_C2H2_1"/>
    <property type="match status" value="1"/>
</dbReference>
<dbReference type="AlphaFoldDB" id="A0A1S3TUS0"/>
<name>A0A1S3TUS0_VIGRR</name>
<dbReference type="Gene3D" id="3.30.160.60">
    <property type="entry name" value="Classic Zinc Finger"/>
    <property type="match status" value="1"/>
</dbReference>
<dbReference type="GO" id="GO:0008270">
    <property type="term" value="F:zinc ion binding"/>
    <property type="evidence" value="ECO:0007669"/>
    <property type="project" value="UniProtKB-KW"/>
</dbReference>
<protein>
    <submittedName>
        <fullName evidence="11">Probable transcriptional regulator RABBIT EARS isoform X1</fullName>
    </submittedName>
</protein>
<dbReference type="SUPFAM" id="SSF57667">
    <property type="entry name" value="beta-beta-alpha zinc fingers"/>
    <property type="match status" value="1"/>
</dbReference>
<keyword evidence="4" id="KW-0862">Zinc</keyword>
<reference evidence="10" key="1">
    <citation type="journal article" date="2014" name="Nat. Commun.">
        <title>Genome sequence of mungbean and insights into evolution within Vigna species.</title>
        <authorList>
            <person name="Kang Y.J."/>
            <person name="Kim S.K."/>
            <person name="Kim M.Y."/>
            <person name="Lestari P."/>
            <person name="Kim K.H."/>
            <person name="Ha B.K."/>
            <person name="Jun T.H."/>
            <person name="Hwang W.J."/>
            <person name="Lee T."/>
            <person name="Lee J."/>
            <person name="Shim S."/>
            <person name="Yoon M.Y."/>
            <person name="Jang Y.E."/>
            <person name="Han K.S."/>
            <person name="Taeprayoon P."/>
            <person name="Yoon N."/>
            <person name="Somta P."/>
            <person name="Tanya P."/>
            <person name="Kim K.S."/>
            <person name="Gwag J.G."/>
            <person name="Moon J.K."/>
            <person name="Lee Y.H."/>
            <person name="Park B.S."/>
            <person name="Bombarely A."/>
            <person name="Doyle J.J."/>
            <person name="Jackson S.A."/>
            <person name="Schafleitner R."/>
            <person name="Srinives P."/>
            <person name="Varshney R.K."/>
            <person name="Lee S.H."/>
        </authorList>
    </citation>
    <scope>NUCLEOTIDE SEQUENCE [LARGE SCALE GENOMIC DNA]</scope>
    <source>
        <strain evidence="10">cv. VC1973A</strain>
    </source>
</reference>
<feature type="domain" description="C2H2-type" evidence="9">
    <location>
        <begin position="56"/>
        <end position="83"/>
    </location>
</feature>
<evidence type="ECO:0000259" key="9">
    <source>
        <dbReference type="PROSITE" id="PS50157"/>
    </source>
</evidence>
<dbReference type="STRING" id="3916.A0A1S3TUS0"/>
<comment type="subcellular location">
    <subcellularLocation>
        <location evidence="1">Nucleus</location>
    </subcellularLocation>
</comment>
<evidence type="ECO:0000256" key="7">
    <source>
        <dbReference type="ARBA" id="ARBA00023242"/>
    </source>
</evidence>
<keyword evidence="3 8" id="KW-0863">Zinc-finger</keyword>
<dbReference type="SMART" id="SM00355">
    <property type="entry name" value="ZnF_C2H2"/>
    <property type="match status" value="1"/>
</dbReference>
<proteinExistence type="predicted"/>
<dbReference type="Proteomes" id="UP000087766">
    <property type="component" value="Chromosome 4"/>
</dbReference>
<dbReference type="GeneID" id="106758996"/>
<evidence type="ECO:0000256" key="2">
    <source>
        <dbReference type="ARBA" id="ARBA00022723"/>
    </source>
</evidence>
<keyword evidence="10" id="KW-1185">Reference proteome</keyword>
<dbReference type="PANTHER" id="PTHR45801:SF112">
    <property type="entry name" value="TRANSCRIPTION FACTOR C2H2 FAMILY-RELATED"/>
    <property type="match status" value="1"/>
</dbReference>
<keyword evidence="5" id="KW-0805">Transcription regulation</keyword>
<dbReference type="PANTHER" id="PTHR45801">
    <property type="entry name" value="OS07G0101800 PROTEIN"/>
    <property type="match status" value="1"/>
</dbReference>
<organism evidence="10 11">
    <name type="scientific">Vigna radiata var. radiata</name>
    <name type="common">Mung bean</name>
    <name type="synonym">Phaseolus aureus</name>
    <dbReference type="NCBI Taxonomy" id="3916"/>
    <lineage>
        <taxon>Eukaryota</taxon>
        <taxon>Viridiplantae</taxon>
        <taxon>Streptophyta</taxon>
        <taxon>Embryophyta</taxon>
        <taxon>Tracheophyta</taxon>
        <taxon>Spermatophyta</taxon>
        <taxon>Magnoliopsida</taxon>
        <taxon>eudicotyledons</taxon>
        <taxon>Gunneridae</taxon>
        <taxon>Pentapetalae</taxon>
        <taxon>rosids</taxon>
        <taxon>fabids</taxon>
        <taxon>Fabales</taxon>
        <taxon>Fabaceae</taxon>
        <taxon>Papilionoideae</taxon>
        <taxon>50 kb inversion clade</taxon>
        <taxon>NPAAA clade</taxon>
        <taxon>indigoferoid/millettioid clade</taxon>
        <taxon>Phaseoleae</taxon>
        <taxon>Vigna</taxon>
    </lineage>
</organism>
<keyword evidence="2" id="KW-0479">Metal-binding</keyword>
<evidence type="ECO:0000256" key="1">
    <source>
        <dbReference type="ARBA" id="ARBA00004123"/>
    </source>
</evidence>
<dbReference type="PROSITE" id="PS50157">
    <property type="entry name" value="ZINC_FINGER_C2H2_2"/>
    <property type="match status" value="1"/>
</dbReference>
<evidence type="ECO:0000313" key="10">
    <source>
        <dbReference type="Proteomes" id="UP000087766"/>
    </source>
</evidence>
<evidence type="ECO:0000256" key="4">
    <source>
        <dbReference type="ARBA" id="ARBA00022833"/>
    </source>
</evidence>
<keyword evidence="7" id="KW-0539">Nucleus</keyword>
<keyword evidence="6" id="KW-0804">Transcription</keyword>
<evidence type="ECO:0000256" key="6">
    <source>
        <dbReference type="ARBA" id="ARBA00023163"/>
    </source>
</evidence>
<sequence length="340" mass="38680">MEEGQCLMRSKRKYSLSSSLHGSSTDYPSYDDHSWEEQAFAKDAAWSGCVWPPRSYSCTFCTREFRSAQALGGHMNVHRRDRARLKQPHSPQNEILNYDPEKTQAQNSVQISFTSLGYLYPPSITGLPHNTNPNSDPYSHVVASPSKVLGAPVNKRCREKPQIPQYNSSSIFKGCHESPPSLSSKSWPNLTDDFRFCSSRLDLEASVETKLQGLDSGCRSEGDKGKTEVAVSMNLFMSRAHPVVQFENKETDTSFKKRKSDTSSIPFFPKSCSVDKDHVQSEMFDFSPSSIEELDLELRLGHRSEGEYYPNKTHWTLQRNFCFFFSMHELGTHNDNLFQL</sequence>
<gene>
    <name evidence="11" type="primary">LOC106758996</name>
</gene>
<evidence type="ECO:0000256" key="8">
    <source>
        <dbReference type="PROSITE-ProRule" id="PRU00042"/>
    </source>
</evidence>
<dbReference type="OrthoDB" id="1708403at2759"/>
<reference evidence="11" key="2">
    <citation type="submission" date="2025-08" db="UniProtKB">
        <authorList>
            <consortium name="RefSeq"/>
        </authorList>
    </citation>
    <scope>IDENTIFICATION</scope>
    <source>
        <tissue evidence="11">Leaf</tissue>
    </source>
</reference>
<dbReference type="KEGG" id="vra:106758996"/>
<dbReference type="InterPro" id="IPR013087">
    <property type="entry name" value="Znf_C2H2_type"/>
</dbReference>